<dbReference type="OrthoDB" id="9760167at2"/>
<dbReference type="PATRIC" id="fig|595434.4.peg.1664"/>
<dbReference type="Pfam" id="PF07396">
    <property type="entry name" value="Porin_O_P"/>
    <property type="match status" value="1"/>
</dbReference>
<comment type="caution">
    <text evidence="2">The sequence shown here is derived from an EMBL/GenBank/DDBJ whole genome shotgun (WGS) entry which is preliminary data.</text>
</comment>
<gene>
    <name evidence="2" type="ORF">RISK_001746</name>
</gene>
<evidence type="ECO:0000313" key="2">
    <source>
        <dbReference type="EMBL" id="KLU06535.1"/>
    </source>
</evidence>
<dbReference type="InterPro" id="IPR023614">
    <property type="entry name" value="Porin_dom_sf"/>
</dbReference>
<protein>
    <submittedName>
        <fullName evidence="2">Transmembrane protein</fullName>
    </submittedName>
</protein>
<accession>A0A0J1BJ19</accession>
<keyword evidence="2" id="KW-0812">Transmembrane</keyword>
<dbReference type="Proteomes" id="UP000036367">
    <property type="component" value="Unassembled WGS sequence"/>
</dbReference>
<dbReference type="EMBL" id="LECT01000015">
    <property type="protein sequence ID" value="KLU06535.1"/>
    <property type="molecule type" value="Genomic_DNA"/>
</dbReference>
<keyword evidence="1" id="KW-0175">Coiled coil</keyword>
<keyword evidence="2" id="KW-0472">Membrane</keyword>
<reference evidence="2" key="1">
    <citation type="submission" date="2015-05" db="EMBL/GenBank/DDBJ databases">
        <title>Permanent draft genome of Rhodopirellula islandicus K833.</title>
        <authorList>
            <person name="Kizina J."/>
            <person name="Richter M."/>
            <person name="Glockner F.O."/>
            <person name="Harder J."/>
        </authorList>
    </citation>
    <scope>NUCLEOTIDE SEQUENCE [LARGE SCALE GENOMIC DNA]</scope>
    <source>
        <strain evidence="2">K833</strain>
    </source>
</reference>
<evidence type="ECO:0000256" key="1">
    <source>
        <dbReference type="SAM" id="Coils"/>
    </source>
</evidence>
<dbReference type="Gene3D" id="2.40.160.10">
    <property type="entry name" value="Porin"/>
    <property type="match status" value="1"/>
</dbReference>
<feature type="coiled-coil region" evidence="1">
    <location>
        <begin position="23"/>
        <end position="50"/>
    </location>
</feature>
<evidence type="ECO:0000313" key="3">
    <source>
        <dbReference type="Proteomes" id="UP000036367"/>
    </source>
</evidence>
<dbReference type="STRING" id="595434.RISK_001746"/>
<dbReference type="RefSeq" id="WP_047813598.1">
    <property type="nucleotide sequence ID" value="NZ_LECT01000015.1"/>
</dbReference>
<keyword evidence="3" id="KW-1185">Reference proteome</keyword>
<organism evidence="2 3">
    <name type="scientific">Rhodopirellula islandica</name>
    <dbReference type="NCBI Taxonomy" id="595434"/>
    <lineage>
        <taxon>Bacteria</taxon>
        <taxon>Pseudomonadati</taxon>
        <taxon>Planctomycetota</taxon>
        <taxon>Planctomycetia</taxon>
        <taxon>Pirellulales</taxon>
        <taxon>Pirellulaceae</taxon>
        <taxon>Rhodopirellula</taxon>
    </lineage>
</organism>
<name>A0A0J1BJ19_RHOIS</name>
<dbReference type="InterPro" id="IPR010870">
    <property type="entry name" value="Porin_O/P"/>
</dbReference>
<sequence>MANVWGQDASGLDLSAQDTASVLSELQSQLDAQQARIEELQSRLEIAEAPFGLLADEDDGGCTPGMIERVALAAEQPLQTTCDGTEAKAFRTLDYYADYDRGFVIRPFDQKKHPFDVTFNGWAQFRHHSFVTQSDSWTDNAGVTRSKGDRNAFDIERARLAIRGHVIDPRLSYFVQVDGDTDGGHMLDFFDYFWAWQATDRFQIQMGKRKVTASRQWLLGARHTRFADRPMANDFFRPDRTVGLFGIGEFAQHGHYQVMVGNGYRTANLPNSATDNRFTFAATSYVDPAGDFGSQIVDFQNTSAALWRLGHSAVYSPLAAQPSGGSYDEANFVRLSDGTRLTQTGAVTPGVSISEFDVWLYGVDFAWKRRGWSLTSEVFLRWVTDLQGDGAISNDELFQHGYYVEGGKFLVAKKLDLNLRYSRVDGDYGAANEYAVGMNWYPLSKSSLKVTFDVTQLDGSPLQNTASDILVGDNGTLFRTQFQAEF</sequence>
<proteinExistence type="predicted"/>
<dbReference type="AlphaFoldDB" id="A0A0J1BJ19"/>